<feature type="region of interest" description="Disordered" evidence="1">
    <location>
        <begin position="279"/>
        <end position="299"/>
    </location>
</feature>
<feature type="compositionally biased region" description="Polar residues" evidence="1">
    <location>
        <begin position="121"/>
        <end position="138"/>
    </location>
</feature>
<feature type="compositionally biased region" description="Pro residues" evidence="1">
    <location>
        <begin position="282"/>
        <end position="293"/>
    </location>
</feature>
<dbReference type="InterPro" id="IPR001680">
    <property type="entry name" value="WD40_rpt"/>
</dbReference>
<dbReference type="GO" id="GO:0030307">
    <property type="term" value="P:positive regulation of cell growth"/>
    <property type="evidence" value="ECO:0007669"/>
    <property type="project" value="TreeGrafter"/>
</dbReference>
<evidence type="ECO:0000313" key="3">
    <source>
        <dbReference type="Proteomes" id="UP000230066"/>
    </source>
</evidence>
<proteinExistence type="predicted"/>
<organism evidence="2 3">
    <name type="scientific">Fasciola hepatica</name>
    <name type="common">Liver fluke</name>
    <dbReference type="NCBI Taxonomy" id="6192"/>
    <lineage>
        <taxon>Eukaryota</taxon>
        <taxon>Metazoa</taxon>
        <taxon>Spiralia</taxon>
        <taxon>Lophotrochozoa</taxon>
        <taxon>Platyhelminthes</taxon>
        <taxon>Trematoda</taxon>
        <taxon>Digenea</taxon>
        <taxon>Plagiorchiida</taxon>
        <taxon>Echinostomata</taxon>
        <taxon>Echinostomatoidea</taxon>
        <taxon>Fasciolidae</taxon>
        <taxon>Fasciola</taxon>
    </lineage>
</organism>
<gene>
    <name evidence="2" type="ORF">D915_002922</name>
</gene>
<dbReference type="Proteomes" id="UP000230066">
    <property type="component" value="Unassembled WGS sequence"/>
</dbReference>
<dbReference type="Gene3D" id="2.130.10.10">
    <property type="entry name" value="YVTN repeat-like/Quinoprotein amine dehydrogenase"/>
    <property type="match status" value="2"/>
</dbReference>
<dbReference type="SMART" id="SM00320">
    <property type="entry name" value="WD40"/>
    <property type="match status" value="5"/>
</dbReference>
<dbReference type="InterPro" id="IPR004083">
    <property type="entry name" value="Raptor"/>
</dbReference>
<evidence type="ECO:0000256" key="1">
    <source>
        <dbReference type="SAM" id="MobiDB-lite"/>
    </source>
</evidence>
<dbReference type="PANTHER" id="PTHR12848">
    <property type="entry name" value="REGULATORY-ASSOCIATED PROTEIN OF MTOR"/>
    <property type="match status" value="1"/>
</dbReference>
<dbReference type="GO" id="GO:0010506">
    <property type="term" value="P:regulation of autophagy"/>
    <property type="evidence" value="ECO:0007669"/>
    <property type="project" value="TreeGrafter"/>
</dbReference>
<dbReference type="InterPro" id="IPR015943">
    <property type="entry name" value="WD40/YVTN_repeat-like_dom_sf"/>
</dbReference>
<feature type="region of interest" description="Disordered" evidence="1">
    <location>
        <begin position="198"/>
        <end position="226"/>
    </location>
</feature>
<dbReference type="GO" id="GO:0031931">
    <property type="term" value="C:TORC1 complex"/>
    <property type="evidence" value="ECO:0007669"/>
    <property type="project" value="InterPro"/>
</dbReference>
<keyword evidence="3" id="KW-1185">Reference proteome</keyword>
<dbReference type="SUPFAM" id="SSF50978">
    <property type="entry name" value="WD40 repeat-like"/>
    <property type="match status" value="1"/>
</dbReference>
<dbReference type="PANTHER" id="PTHR12848:SF16">
    <property type="entry name" value="REGULATORY-ASSOCIATED PROTEIN OF MTOR"/>
    <property type="match status" value="1"/>
</dbReference>
<sequence length="818" mass="88975">MDASWLVRSELVVAFAGLARQFEVQLCAMALCNMQEFGGPLSTTPPVNASLTPVLPPGRQPRHSISGHTNIYAQFWHAMVHLSQDPHPSVGRMGRIVTNLILSKVANLPAMAAPDSVIVRSNSQSSPLRPVAHSQSPPSIKEPAPPDPTIMTAPQIGIMPATPDLHSNATRVRPDRTTVTSVKQSMLNSSRTITIQGGRDSSVVTSPGASATTVPNARKSSTMTGQSVSTSVARTSAFIMHSAHFPSRRHHMVDQLLREPVSDHPQCAPTQPVLRTLAAPSLPNPSIPTPAPSGPTEKNPLDDVKTQLFAWSCRWFTQPLLAKYGGPCDLTDYSAEVDRSDFESVVLPRRSPHPNRELAALGAVSVDPDAVAYADRLTRLEQQRDVTRTGRTRWAEVIGLRDRIPLTGRGTKADEDSAVLSPRTPVDSGYLTHITSWHNSHEPRLIRFHPFQSHLVVADRTGLTVCALTGMDPLGRVDTPEDLGLLGRISGRTSSTTTVGLVTDLQFLNPFEERSLLLTAHDDGRIRIWRNYIRDLGQDSEIVTAWTGLNDLLSSTHQAGLVVSWNQATTQLAVGGDSRIIRLWDCERESRLRDIPTGADACVTVLTRSPDFRLLAAGFGDGVVRVYDLRMSSTSSPSLSHHVDSHIFAAQCDSGWVHDVQFSPLRRLYATGSTGSIVAWQLGSGGTETTVRSRRSETEWAKPLPPVNVNKSATGQLRFRRLSHLQRISVPVHTPVHCGVLKVDLLSTTAHILVAGIGGAIREIRVHRIHDGSVHSIHKPNSTPVSVAVHPNKPLIAFGAKDKSVTLLSIEARRTSRA</sequence>
<dbReference type="InterPro" id="IPR036322">
    <property type="entry name" value="WD40_repeat_dom_sf"/>
</dbReference>
<feature type="region of interest" description="Disordered" evidence="1">
    <location>
        <begin position="121"/>
        <end position="147"/>
    </location>
</feature>
<feature type="compositionally biased region" description="Polar residues" evidence="1">
    <location>
        <begin position="202"/>
        <end position="226"/>
    </location>
</feature>
<name>A0A4E0RFC2_FASHE</name>
<protein>
    <submittedName>
        <fullName evidence="2">Regulatory-associated protein of mTOR</fullName>
    </submittedName>
</protein>
<dbReference type="Pfam" id="PF00400">
    <property type="entry name" value="WD40"/>
    <property type="match status" value="1"/>
</dbReference>
<accession>A0A4E0RFC2</accession>
<dbReference type="AlphaFoldDB" id="A0A4E0RFC2"/>
<dbReference type="GO" id="GO:0071230">
    <property type="term" value="P:cellular response to amino acid stimulus"/>
    <property type="evidence" value="ECO:0007669"/>
    <property type="project" value="TreeGrafter"/>
</dbReference>
<reference evidence="2" key="1">
    <citation type="submission" date="2019-03" db="EMBL/GenBank/DDBJ databases">
        <title>Improved annotation for the trematode Fasciola hepatica.</title>
        <authorList>
            <person name="Choi Y.-J."/>
            <person name="Martin J."/>
            <person name="Mitreva M."/>
        </authorList>
    </citation>
    <scope>NUCLEOTIDE SEQUENCE [LARGE SCALE GENOMIC DNA]</scope>
</reference>
<dbReference type="EMBL" id="JXXN02000788">
    <property type="protein sequence ID" value="THD26303.1"/>
    <property type="molecule type" value="Genomic_DNA"/>
</dbReference>
<dbReference type="GO" id="GO:0005737">
    <property type="term" value="C:cytoplasm"/>
    <property type="evidence" value="ECO:0007669"/>
    <property type="project" value="TreeGrafter"/>
</dbReference>
<dbReference type="GO" id="GO:0009267">
    <property type="term" value="P:cellular response to starvation"/>
    <property type="evidence" value="ECO:0007669"/>
    <property type="project" value="TreeGrafter"/>
</dbReference>
<dbReference type="GO" id="GO:0030674">
    <property type="term" value="F:protein-macromolecule adaptor activity"/>
    <property type="evidence" value="ECO:0007669"/>
    <property type="project" value="TreeGrafter"/>
</dbReference>
<evidence type="ECO:0000313" key="2">
    <source>
        <dbReference type="EMBL" id="THD26303.1"/>
    </source>
</evidence>
<comment type="caution">
    <text evidence="2">The sequence shown here is derived from an EMBL/GenBank/DDBJ whole genome shotgun (WGS) entry which is preliminary data.</text>
</comment>
<dbReference type="GO" id="GO:0031929">
    <property type="term" value="P:TOR signaling"/>
    <property type="evidence" value="ECO:0007669"/>
    <property type="project" value="InterPro"/>
</dbReference>